<keyword evidence="5 12" id="KW-0547">Nucleotide-binding</keyword>
<dbReference type="SMART" id="SM00330">
    <property type="entry name" value="PIPKc"/>
    <property type="match status" value="1"/>
</dbReference>
<accession>A0A0W4ZTB5</accession>
<dbReference type="EC" id="2.7.1.150" evidence="2"/>
<dbReference type="PROSITE" id="PS50178">
    <property type="entry name" value="ZF_FYVE"/>
    <property type="match status" value="1"/>
</dbReference>
<evidence type="ECO:0000256" key="6">
    <source>
        <dbReference type="ARBA" id="ARBA00022771"/>
    </source>
</evidence>
<evidence type="ECO:0000256" key="3">
    <source>
        <dbReference type="ARBA" id="ARBA00022679"/>
    </source>
</evidence>
<dbReference type="Gene3D" id="3.30.810.10">
    <property type="entry name" value="2-Layer Sandwich"/>
    <property type="match status" value="1"/>
</dbReference>
<dbReference type="SMART" id="SM00064">
    <property type="entry name" value="FYVE"/>
    <property type="match status" value="1"/>
</dbReference>
<evidence type="ECO:0000313" key="15">
    <source>
        <dbReference type="EMBL" id="KTW31610.1"/>
    </source>
</evidence>
<dbReference type="InterPro" id="IPR013083">
    <property type="entry name" value="Znf_RING/FYVE/PHD"/>
</dbReference>
<dbReference type="Gene3D" id="3.30.40.10">
    <property type="entry name" value="Zinc/RING finger domain, C3HC4 (zinc finger)"/>
    <property type="match status" value="1"/>
</dbReference>
<dbReference type="Gene3D" id="3.50.7.10">
    <property type="entry name" value="GroEL"/>
    <property type="match status" value="1"/>
</dbReference>
<sequence>MGFWTDFLTKKPINAQNIEDSGGLTSFKTLNTQESNINEFGDRPSEEYFRERENEGRFQEREDEINVLDEMYALGSRMCIPEKSHYKPNSGIYTSNTSIYGGSNNSENTNAATSNPLKRLTALFLRKTKKGVGPVVDRVSVLQDGICRNIAGHSVQEDQILQGQVQGIGVSGAQLPGFILQHDVSSDSEIIWVPPVEQSFKERSISMVLERLRTGRLGKDFWMKDENCRACFLCDAIFTGWRRRHHCRTCGQIFCSKCTTLIPGKSFGHIENLRVCNRCHAIINEYVDVNGEEGNVFSEKPCLRSISQNLFRSNHFMEVFFPKKQSLDTPFSPRNSEKSTCDVFDTFESMSPASFGVSDTMDNNTFETSENYLASSFKSFNLDPTDDKWSTSKHEWIQGKRKNHVLHKRNHFVSHDIKSFSTTPGDMRKTSNRMIVSTPLVEENEDVSSEHSIPLPITNEKLQITKMGKKKAIRFDHRLKKQKKVDGKQGNLSVSEDCVKDIELTSENALLASSFPSISKKKSHKVSPNDTSLKIIDSNSFPLYYVRELLKQLLRDSNVSSVLNWEQILTPMLFKIVDNINPNLRNGDDIDVRHYVKIKKIIGDPTLSCYVQGLVFTKKLALKKMSTSLINPRIVLITFPIEYHRTETHFMSLDPVIAQEKEYLRNLVNRIISLHPTILFVEKSVSGLAMQYLFESNIVVASNVKPSVIQAISRCTRADIISSIDKLALSPRIGKCAYFNLKTFVNPTCPNTKKTFIFLEGCPKDLGCTIILRGSTIHELSTVKRITELMVYVVYNLKLETCLMRDHFISLSDIPSNKLTSDLLKDSYSAIDRNTPITSYDAIIEIFETRLLSASPYVKFPPPYMLLKARDSEKYLKEFLNDKKSDILDQKINNFLKEMSVLDNDHLLLNINLAEILKNAEIEKTQQELKIQEKNWKSYFVQDIGVASPFSHQGFAVLYSSVCTASAIPCKGPGMNIIEYYRETDCTLGQYIEDMCSTVNIICNANLCGRRLFEHHRSYVHDHARITVFIQELDHTISEIQKNIFLWSQCKICKKSTPMIPMSENTWKYSFGKYLELIFYNISLYSKASTCNHDINRDHIRYFGYQNFAIRFQFDYIELYDLSLPRVEIIWKSEGWIRLKLEEYNSIKSKIEKFCDSVEVRLNSIPLDTIPLDKIEGCKFEVDRFKKKIKDERTFLLNFLKESYENSHPLKILPLNRVLRSIQEMVIQWDVDFSEFDKYFFPSEKDIRRFTSSHLKKLFMDKELISDHNYSKGLEVPENLNSEVDDKLLRNKNGLLLLKKVSSEKDLNFMSSSESEFSLNKNNSDTNISHFAKNALKTSNKEQNIFTKNTYQINDKLVQEICKLSSDNNNFSKKKESDDNAKETSLNDVVNTGNEILFDNNNFSNSSQKLDVEKLNNSLPASSIGNFSFKNYFFRKNFAKILKSDQKKTNYNYKKDLRSTFKNKRDLDIQFRAQNSEKFSESASYFSNDFDPLDKEFEKQRIHKRRLKIKKNYSFLPSSSKPIVEVFQNVQEAVNETSDDDLINEHKKININLKKKDKYELNSDKKGKKIIRRSRTIDSFNLYGNKMNLENSQKDSDISSLEILYTSPECFKFPNDDIIDEIPTHGAERISLMKSLFAFWADRAAVGWSALNYPLNPCEHVFADSDVIIREDEPSSLIAFTLSSVDYLNKLKEMEHIKALYNIIENSKTEENLKNLSELTKKPLENALLKLTGTHLKYQFQEGSTQLFCKVFYAEQFDAFRRACKCDEDYLSSLSRCFKWDSSGGKSGSAFLKTRDDRLVLKQLSRLETEAFIKFAPSYFEYMSQAFFHELPTAMAKIIGFYQIGSRNPHTGKLTKMDVLVTENLFYGKKTSRIFDLKGSMRNRHVQSTGKENEVLLDENLVEFIYDSPLFIREHFKRILRASLWNDTLFLAKMNVMDYSMVVGIDDERQELVVGIIDCIRTYTWDKKLESWVKEKGLVGGGGKEPTVVTPRQYKNRFREAMDSYIYGSPSCWYLFESALGLKI</sequence>
<dbReference type="SUPFAM" id="SSF56104">
    <property type="entry name" value="SAICAR synthase-like"/>
    <property type="match status" value="1"/>
</dbReference>
<keyword evidence="3 12" id="KW-0808">Transferase</keyword>
<dbReference type="GO" id="GO:0005524">
    <property type="term" value="F:ATP binding"/>
    <property type="evidence" value="ECO:0007669"/>
    <property type="project" value="UniProtKB-UniRule"/>
</dbReference>
<dbReference type="Pfam" id="PF01504">
    <property type="entry name" value="PIP5K"/>
    <property type="match status" value="1"/>
</dbReference>
<dbReference type="SUPFAM" id="SSF52029">
    <property type="entry name" value="GroEL apical domain-like"/>
    <property type="match status" value="1"/>
</dbReference>
<dbReference type="FunFam" id="3.50.7.10:FF:000007">
    <property type="entry name" value="1-phosphatidylinositol 3-phosphate 5-kinase isoform X1"/>
    <property type="match status" value="1"/>
</dbReference>
<dbReference type="OrthoDB" id="158357at2759"/>
<dbReference type="SUPFAM" id="SSF57903">
    <property type="entry name" value="FYVE/PHD zinc finger"/>
    <property type="match status" value="1"/>
</dbReference>
<dbReference type="GeneID" id="28935068"/>
<evidence type="ECO:0000256" key="7">
    <source>
        <dbReference type="ARBA" id="ARBA00022777"/>
    </source>
</evidence>
<evidence type="ECO:0000259" key="14">
    <source>
        <dbReference type="PROSITE" id="PS51455"/>
    </source>
</evidence>
<dbReference type="GO" id="GO:0046854">
    <property type="term" value="P:phosphatidylinositol phosphate biosynthetic process"/>
    <property type="evidence" value="ECO:0007669"/>
    <property type="project" value="TreeGrafter"/>
</dbReference>
<dbReference type="InterPro" id="IPR044769">
    <property type="entry name" value="PIKfyve_PIPKc"/>
</dbReference>
<dbReference type="GO" id="GO:0000329">
    <property type="term" value="C:fungal-type vacuole membrane"/>
    <property type="evidence" value="ECO:0007669"/>
    <property type="project" value="TreeGrafter"/>
</dbReference>
<evidence type="ECO:0000256" key="11">
    <source>
        <dbReference type="PROSITE-ProRule" id="PRU00091"/>
    </source>
</evidence>
<dbReference type="InterPro" id="IPR017455">
    <property type="entry name" value="Znf_FYVE-rel"/>
</dbReference>
<dbReference type="PANTHER" id="PTHR45748">
    <property type="entry name" value="1-PHOSPHATIDYLINOSITOL 3-PHOSPHATE 5-KINASE-RELATED"/>
    <property type="match status" value="1"/>
</dbReference>
<evidence type="ECO:0000256" key="9">
    <source>
        <dbReference type="ARBA" id="ARBA00022840"/>
    </source>
</evidence>
<dbReference type="FunFam" id="3.30.800.10:FF:000005">
    <property type="entry name" value="1-phosphatidylinositol-3-phosphate 5-kinase (Fab1)"/>
    <property type="match status" value="1"/>
</dbReference>
<keyword evidence="16" id="KW-1185">Reference proteome</keyword>
<evidence type="ECO:0000256" key="10">
    <source>
        <dbReference type="ARBA" id="ARBA00075294"/>
    </source>
</evidence>
<name>A0A0W4ZTB5_PNEC8</name>
<dbReference type="InterPro" id="IPR000306">
    <property type="entry name" value="Znf_FYVE"/>
</dbReference>
<dbReference type="VEuPathDB" id="FungiDB:T552_00248"/>
<dbReference type="Gene3D" id="3.30.800.10">
    <property type="entry name" value="Phosphatidylinositol Phosphate Kinase II Beta"/>
    <property type="match status" value="1"/>
</dbReference>
<dbReference type="PROSITE" id="PS51455">
    <property type="entry name" value="PIPK"/>
    <property type="match status" value="1"/>
</dbReference>
<keyword evidence="9 12" id="KW-0067">ATP-binding</keyword>
<dbReference type="InterPro" id="IPR027484">
    <property type="entry name" value="PInositol-4-P-5-kinase_N"/>
</dbReference>
<evidence type="ECO:0000256" key="2">
    <source>
        <dbReference type="ARBA" id="ARBA00012009"/>
    </source>
</evidence>
<proteinExistence type="predicted"/>
<dbReference type="InterPro" id="IPR027409">
    <property type="entry name" value="GroEL-like_apical_dom_sf"/>
</dbReference>
<dbReference type="InterPro" id="IPR002498">
    <property type="entry name" value="PInositol-4-P-4/5-kinase_core"/>
</dbReference>
<dbReference type="EMBL" id="LFVZ01000001">
    <property type="protein sequence ID" value="KTW31610.1"/>
    <property type="molecule type" value="Genomic_DNA"/>
</dbReference>
<dbReference type="GO" id="GO:0010008">
    <property type="term" value="C:endosome membrane"/>
    <property type="evidence" value="ECO:0007669"/>
    <property type="project" value="TreeGrafter"/>
</dbReference>
<evidence type="ECO:0000256" key="1">
    <source>
        <dbReference type="ARBA" id="ARBA00000768"/>
    </source>
</evidence>
<dbReference type="Proteomes" id="UP000054454">
    <property type="component" value="Unassembled WGS sequence"/>
</dbReference>
<dbReference type="InterPro" id="IPR002423">
    <property type="entry name" value="Cpn60/GroEL/TCP-1"/>
</dbReference>
<dbReference type="Pfam" id="PF00118">
    <property type="entry name" value="Cpn60_TCP1"/>
    <property type="match status" value="1"/>
</dbReference>
<keyword evidence="4" id="KW-0479">Metal-binding</keyword>
<evidence type="ECO:0000256" key="4">
    <source>
        <dbReference type="ARBA" id="ARBA00022723"/>
    </source>
</evidence>
<dbReference type="GO" id="GO:0008270">
    <property type="term" value="F:zinc ion binding"/>
    <property type="evidence" value="ECO:0007669"/>
    <property type="project" value="UniProtKB-KW"/>
</dbReference>
<evidence type="ECO:0000259" key="13">
    <source>
        <dbReference type="PROSITE" id="PS50178"/>
    </source>
</evidence>
<keyword evidence="8" id="KW-0862">Zinc</keyword>
<protein>
    <recommendedName>
        <fullName evidence="2">1-phosphatidylinositol-3-phosphate 5-kinase</fullName>
        <ecNumber evidence="2">2.7.1.150</ecNumber>
    </recommendedName>
    <alternativeName>
        <fullName evidence="10">Type III PIP kinase</fullName>
    </alternativeName>
</protein>
<dbReference type="PANTHER" id="PTHR45748:SF7">
    <property type="entry name" value="1-PHOSPHATIDYLINOSITOL 3-PHOSPHATE 5-KINASE-RELATED"/>
    <property type="match status" value="1"/>
</dbReference>
<keyword evidence="6 11" id="KW-0863">Zinc-finger</keyword>
<reference evidence="16" key="1">
    <citation type="journal article" date="2016" name="Nat. Commun.">
        <title>Genome analysis of three Pneumocystis species reveals adaptation mechanisms to life exclusively in mammalian hosts.</title>
        <authorList>
            <person name="Ma L."/>
            <person name="Chen Z."/>
            <person name="Huang D.W."/>
            <person name="Kutty G."/>
            <person name="Ishihara M."/>
            <person name="Wang H."/>
            <person name="Abouelleil A."/>
            <person name="Bishop L."/>
            <person name="Davey E."/>
            <person name="Deng R."/>
            <person name="Deng X."/>
            <person name="Fan L."/>
            <person name="Fantoni G."/>
            <person name="Fitzgerald M."/>
            <person name="Gogineni E."/>
            <person name="Goldberg J.M."/>
            <person name="Handley G."/>
            <person name="Hu X."/>
            <person name="Huber C."/>
            <person name="Jiao X."/>
            <person name="Jones K."/>
            <person name="Levin J.Z."/>
            <person name="Liu Y."/>
            <person name="Macdonald P."/>
            <person name="Melnikov A."/>
            <person name="Raley C."/>
            <person name="Sassi M."/>
            <person name="Sherman B.T."/>
            <person name="Song X."/>
            <person name="Sykes S."/>
            <person name="Tran B."/>
            <person name="Walsh L."/>
            <person name="Xia Y."/>
            <person name="Yang J."/>
            <person name="Young S."/>
            <person name="Zeng Q."/>
            <person name="Zheng X."/>
            <person name="Stephens R."/>
            <person name="Nusbaum C."/>
            <person name="Birren B.W."/>
            <person name="Azadi P."/>
            <person name="Lempicki R.A."/>
            <person name="Cuomo C.A."/>
            <person name="Kovacs J.A."/>
        </authorList>
    </citation>
    <scope>NUCLEOTIDE SEQUENCE [LARGE SCALE GENOMIC DNA]</scope>
    <source>
        <strain evidence="16">B80</strain>
    </source>
</reference>
<gene>
    <name evidence="15" type="ORF">T552_00248</name>
</gene>
<feature type="domain" description="PIPK" evidence="14">
    <location>
        <begin position="1670"/>
        <end position="2006"/>
    </location>
</feature>
<dbReference type="FunFam" id="3.30.810.10:FF:000001">
    <property type="entry name" value="1-phosphatidylinositol 3-phosphate 5-kinase FAB1"/>
    <property type="match status" value="1"/>
</dbReference>
<evidence type="ECO:0000313" key="16">
    <source>
        <dbReference type="Proteomes" id="UP000054454"/>
    </source>
</evidence>
<keyword evidence="7 12" id="KW-0418">Kinase</keyword>
<dbReference type="RefSeq" id="XP_018227726.1">
    <property type="nucleotide sequence ID" value="XM_018368866.1"/>
</dbReference>
<dbReference type="GO" id="GO:0000285">
    <property type="term" value="F:1-phosphatidylinositol-3-phosphate 5-kinase activity"/>
    <property type="evidence" value="ECO:0007669"/>
    <property type="project" value="UniProtKB-EC"/>
</dbReference>
<dbReference type="CDD" id="cd17300">
    <property type="entry name" value="PIPKc_PIKfyve"/>
    <property type="match status" value="1"/>
</dbReference>
<dbReference type="InterPro" id="IPR027483">
    <property type="entry name" value="PInositol-4-P-4/5-kinase_C_sf"/>
</dbReference>
<comment type="catalytic activity">
    <reaction evidence="1">
        <text>a 1,2-diacyl-sn-glycero-3-phospho-(1D-myo-inositol-3-phosphate) + ATP = a 1,2-diacyl-sn-glycero-3-phospho-(1D-myo-inositol-3,5-bisphosphate) + ADP + H(+)</text>
        <dbReference type="Rhea" id="RHEA:13609"/>
        <dbReference type="ChEBI" id="CHEBI:15378"/>
        <dbReference type="ChEBI" id="CHEBI:30616"/>
        <dbReference type="ChEBI" id="CHEBI:57923"/>
        <dbReference type="ChEBI" id="CHEBI:58088"/>
        <dbReference type="ChEBI" id="CHEBI:456216"/>
        <dbReference type="EC" id="2.7.1.150"/>
    </reaction>
</comment>
<evidence type="ECO:0000256" key="12">
    <source>
        <dbReference type="PROSITE-ProRule" id="PRU00781"/>
    </source>
</evidence>
<evidence type="ECO:0000256" key="8">
    <source>
        <dbReference type="ARBA" id="ARBA00022833"/>
    </source>
</evidence>
<evidence type="ECO:0000256" key="5">
    <source>
        <dbReference type="ARBA" id="ARBA00022741"/>
    </source>
</evidence>
<dbReference type="Pfam" id="PF01363">
    <property type="entry name" value="FYVE"/>
    <property type="match status" value="1"/>
</dbReference>
<feature type="domain" description="FYVE-type" evidence="13">
    <location>
        <begin position="225"/>
        <end position="284"/>
    </location>
</feature>
<comment type="caution">
    <text evidence="15">The sequence shown here is derived from an EMBL/GenBank/DDBJ whole genome shotgun (WGS) entry which is preliminary data.</text>
</comment>
<dbReference type="InterPro" id="IPR011011">
    <property type="entry name" value="Znf_FYVE_PHD"/>
</dbReference>
<organism evidence="15 16">
    <name type="scientific">Pneumocystis carinii (strain B80)</name>
    <name type="common">Rat pneumocystis pneumonia agent</name>
    <name type="synonym">Pneumocystis carinii f. sp. carinii</name>
    <dbReference type="NCBI Taxonomy" id="1408658"/>
    <lineage>
        <taxon>Eukaryota</taxon>
        <taxon>Fungi</taxon>
        <taxon>Dikarya</taxon>
        <taxon>Ascomycota</taxon>
        <taxon>Taphrinomycotina</taxon>
        <taxon>Pneumocystomycetes</taxon>
        <taxon>Pneumocystaceae</taxon>
        <taxon>Pneumocystis</taxon>
    </lineage>
</organism>
<dbReference type="CDD" id="cd03334">
    <property type="entry name" value="Fab1_TCP"/>
    <property type="match status" value="1"/>
</dbReference>